<dbReference type="PANTHER" id="PTHR10741">
    <property type="entry name" value="TRANSLIN AND TRANSLIN ASSOCIATED PROTEIN X"/>
    <property type="match status" value="1"/>
</dbReference>
<dbReference type="OMA" id="HRAINQV"/>
<dbReference type="RefSeq" id="XP_007762532.1">
    <property type="nucleotide sequence ID" value="XM_007764342.1"/>
</dbReference>
<feature type="region of interest" description="Disordered" evidence="1">
    <location>
        <begin position="218"/>
        <end position="241"/>
    </location>
</feature>
<dbReference type="OrthoDB" id="31005at2759"/>
<dbReference type="Proteomes" id="UP000053558">
    <property type="component" value="Unassembled WGS sequence"/>
</dbReference>
<dbReference type="InterPro" id="IPR016068">
    <property type="entry name" value="Translin_N"/>
</dbReference>
<evidence type="ECO:0000313" key="3">
    <source>
        <dbReference type="Proteomes" id="UP000053558"/>
    </source>
</evidence>
<dbReference type="EMBL" id="JH711573">
    <property type="protein sequence ID" value="EIW86435.1"/>
    <property type="molecule type" value="Genomic_DNA"/>
</dbReference>
<protein>
    <submittedName>
        <fullName evidence="2">Translin</fullName>
    </submittedName>
</protein>
<feature type="compositionally biased region" description="Basic and acidic residues" evidence="1">
    <location>
        <begin position="226"/>
        <end position="241"/>
    </location>
</feature>
<keyword evidence="3" id="KW-1185">Reference proteome</keyword>
<proteinExistence type="predicted"/>
<reference evidence="3" key="1">
    <citation type="journal article" date="2012" name="Science">
        <title>The Paleozoic origin of enzymatic lignin decomposition reconstructed from 31 fungal genomes.</title>
        <authorList>
            <person name="Floudas D."/>
            <person name="Binder M."/>
            <person name="Riley R."/>
            <person name="Barry K."/>
            <person name="Blanchette R.A."/>
            <person name="Henrissat B."/>
            <person name="Martinez A.T."/>
            <person name="Otillar R."/>
            <person name="Spatafora J.W."/>
            <person name="Yadav J.S."/>
            <person name="Aerts A."/>
            <person name="Benoit I."/>
            <person name="Boyd A."/>
            <person name="Carlson A."/>
            <person name="Copeland A."/>
            <person name="Coutinho P.M."/>
            <person name="de Vries R.P."/>
            <person name="Ferreira P."/>
            <person name="Findley K."/>
            <person name="Foster B."/>
            <person name="Gaskell J."/>
            <person name="Glotzer D."/>
            <person name="Gorecki P."/>
            <person name="Heitman J."/>
            <person name="Hesse C."/>
            <person name="Hori C."/>
            <person name="Igarashi K."/>
            <person name="Jurgens J.A."/>
            <person name="Kallen N."/>
            <person name="Kersten P."/>
            <person name="Kohler A."/>
            <person name="Kuees U."/>
            <person name="Kumar T.K.A."/>
            <person name="Kuo A."/>
            <person name="LaButti K."/>
            <person name="Larrondo L.F."/>
            <person name="Lindquist E."/>
            <person name="Ling A."/>
            <person name="Lombard V."/>
            <person name="Lucas S."/>
            <person name="Lundell T."/>
            <person name="Martin R."/>
            <person name="McLaughlin D.J."/>
            <person name="Morgenstern I."/>
            <person name="Morin E."/>
            <person name="Murat C."/>
            <person name="Nagy L.G."/>
            <person name="Nolan M."/>
            <person name="Ohm R.A."/>
            <person name="Patyshakuliyeva A."/>
            <person name="Rokas A."/>
            <person name="Ruiz-Duenas F.J."/>
            <person name="Sabat G."/>
            <person name="Salamov A."/>
            <person name="Samejima M."/>
            <person name="Schmutz J."/>
            <person name="Slot J.C."/>
            <person name="St John F."/>
            <person name="Stenlid J."/>
            <person name="Sun H."/>
            <person name="Sun S."/>
            <person name="Syed K."/>
            <person name="Tsang A."/>
            <person name="Wiebenga A."/>
            <person name="Young D."/>
            <person name="Pisabarro A."/>
            <person name="Eastwood D.C."/>
            <person name="Martin F."/>
            <person name="Cullen D."/>
            <person name="Grigoriev I.V."/>
            <person name="Hibbett D.S."/>
        </authorList>
    </citation>
    <scope>NUCLEOTIDE SEQUENCE [LARGE SCALE GENOMIC DNA]</scope>
    <source>
        <strain evidence="3">RWD-64-598 SS2</strain>
    </source>
</reference>
<dbReference type="InterPro" id="IPR002848">
    <property type="entry name" value="Translin_fam"/>
</dbReference>
<dbReference type="SUPFAM" id="SSF74784">
    <property type="entry name" value="Translin"/>
    <property type="match status" value="1"/>
</dbReference>
<comment type="caution">
    <text evidence="2">The sequence shown here is derived from an EMBL/GenBank/DDBJ whole genome shotgun (WGS) entry which is preliminary data.</text>
</comment>
<gene>
    <name evidence="2" type="ORF">CONPUDRAFT_45591</name>
</gene>
<evidence type="ECO:0000313" key="2">
    <source>
        <dbReference type="EMBL" id="EIW86435.1"/>
    </source>
</evidence>
<accession>A0A5M3N6F0</accession>
<dbReference type="Gene3D" id="1.20.58.190">
    <property type="entry name" value="Translin, domain 1"/>
    <property type="match status" value="1"/>
</dbReference>
<dbReference type="Pfam" id="PF01997">
    <property type="entry name" value="Translin"/>
    <property type="match status" value="1"/>
</dbReference>
<dbReference type="KEGG" id="cput:CONPUDRAFT_45591"/>
<dbReference type="GeneID" id="19207083"/>
<organism evidence="2 3">
    <name type="scientific">Coniophora puteana (strain RWD-64-598)</name>
    <name type="common">Brown rot fungus</name>
    <dbReference type="NCBI Taxonomy" id="741705"/>
    <lineage>
        <taxon>Eukaryota</taxon>
        <taxon>Fungi</taxon>
        <taxon>Dikarya</taxon>
        <taxon>Basidiomycota</taxon>
        <taxon>Agaricomycotina</taxon>
        <taxon>Agaricomycetes</taxon>
        <taxon>Agaricomycetidae</taxon>
        <taxon>Boletales</taxon>
        <taxon>Coniophorineae</taxon>
        <taxon>Coniophoraceae</taxon>
        <taxon>Coniophora</taxon>
    </lineage>
</organism>
<dbReference type="GO" id="GO:0043565">
    <property type="term" value="F:sequence-specific DNA binding"/>
    <property type="evidence" value="ECO:0007669"/>
    <property type="project" value="InterPro"/>
</dbReference>
<dbReference type="InterPro" id="IPR036081">
    <property type="entry name" value="Translin_sf"/>
</dbReference>
<evidence type="ECO:0000256" key="1">
    <source>
        <dbReference type="SAM" id="MobiDB-lite"/>
    </source>
</evidence>
<dbReference type="AlphaFoldDB" id="A0A5M3N6F0"/>
<dbReference type="CDD" id="cd14820">
    <property type="entry name" value="TRAX"/>
    <property type="match status" value="1"/>
</dbReference>
<sequence length="241" mass="27523">MNAPSQSIRDVFDGFRQELDDYNDRRERLIKSSRDITNLSKKVIFLLHRLVLEEDEPVSGYEKAVKQALPRLREIQEIFFRLKGEIQGANFWHHRRSVSPGLQEYIEALSFAHYLEHGTLITFAGVQATLADASGVPYFPLPKEDYLLDFDRFTPHIYELSKKQHVTAQSLEKIETGKLLSFALLLLSAVYSIVVRGSEFDLPQEVLDDIIARSMSTVNDGSTRSKGKDVHDRANEDELGI</sequence>
<name>A0A5M3N6F0_CONPW</name>